<dbReference type="InterPro" id="IPR039421">
    <property type="entry name" value="Type_1_exporter"/>
</dbReference>
<dbReference type="GO" id="GO:0042626">
    <property type="term" value="F:ATPase-coupled transmembrane transporter activity"/>
    <property type="evidence" value="ECO:0007669"/>
    <property type="project" value="TreeGrafter"/>
</dbReference>
<comment type="caution">
    <text evidence="3">The sequence shown here is derived from an EMBL/GenBank/DDBJ whole genome shotgun (WGS) entry which is preliminary data.</text>
</comment>
<dbReference type="GO" id="GO:0016787">
    <property type="term" value="F:hydrolase activity"/>
    <property type="evidence" value="ECO:0007669"/>
    <property type="project" value="UniProtKB-KW"/>
</dbReference>
<reference evidence="3" key="1">
    <citation type="submission" date="2020-11" db="EMBL/GenBank/DDBJ databases">
        <authorList>
            <consortium name="DOE Joint Genome Institute"/>
            <person name="Ahrendt S."/>
            <person name="Riley R."/>
            <person name="Andreopoulos W."/>
            <person name="Labutti K."/>
            <person name="Pangilinan J."/>
            <person name="Ruiz-Duenas F.J."/>
            <person name="Barrasa J.M."/>
            <person name="Sanchez-Garcia M."/>
            <person name="Camarero S."/>
            <person name="Miyauchi S."/>
            <person name="Serrano A."/>
            <person name="Linde D."/>
            <person name="Babiker R."/>
            <person name="Drula E."/>
            <person name="Ayuso-Fernandez I."/>
            <person name="Pacheco R."/>
            <person name="Padilla G."/>
            <person name="Ferreira P."/>
            <person name="Barriuso J."/>
            <person name="Kellner H."/>
            <person name="Castanera R."/>
            <person name="Alfaro M."/>
            <person name="Ramirez L."/>
            <person name="Pisabarro A.G."/>
            <person name="Kuo A."/>
            <person name="Tritt A."/>
            <person name="Lipzen A."/>
            <person name="He G."/>
            <person name="Yan M."/>
            <person name="Ng V."/>
            <person name="Cullen D."/>
            <person name="Martin F."/>
            <person name="Rosso M.-N."/>
            <person name="Henrissat B."/>
            <person name="Hibbett D."/>
            <person name="Martinez A.T."/>
            <person name="Grigoriev I.V."/>
        </authorList>
    </citation>
    <scope>NUCLEOTIDE SEQUENCE</scope>
    <source>
        <strain evidence="3">AH 40177</strain>
    </source>
</reference>
<evidence type="ECO:0000313" key="3">
    <source>
        <dbReference type="EMBL" id="KAF9072910.1"/>
    </source>
</evidence>
<sequence length="165" mass="18655">MSLPEGYQTNVGEKGLMSSGGEKQRLAMARVLLKDPLILFLTRRRVFDSGTSVMVELMKNVHNTLLRELCMTVVIAHCLRTVVEVDLSVVLQEGRIAEQGTHEELMRRVGCIFSRGSSSRRRRSRFSCTVFSFTYSNKILYHVPCLLSIFPLSPSNRHARALAHC</sequence>
<dbReference type="PANTHER" id="PTHR24221:SF402">
    <property type="entry name" value="IRON-SULFUR CLUSTERS TRANSPORTER ABCB7, MITOCHONDRIAL"/>
    <property type="match status" value="1"/>
</dbReference>
<dbReference type="GO" id="GO:0005743">
    <property type="term" value="C:mitochondrial inner membrane"/>
    <property type="evidence" value="ECO:0007669"/>
    <property type="project" value="TreeGrafter"/>
</dbReference>
<keyword evidence="4" id="KW-1185">Reference proteome</keyword>
<dbReference type="EMBL" id="JADNRY010000021">
    <property type="protein sequence ID" value="KAF9072910.1"/>
    <property type="molecule type" value="Genomic_DNA"/>
</dbReference>
<keyword evidence="3" id="KW-0378">Hydrolase</keyword>
<dbReference type="InterPro" id="IPR027417">
    <property type="entry name" value="P-loop_NTPase"/>
</dbReference>
<proteinExistence type="predicted"/>
<accession>A0A9P5Q3H5</accession>
<keyword evidence="1" id="KW-0813">Transport</keyword>
<keyword evidence="2" id="KW-1278">Translocase</keyword>
<gene>
    <name evidence="3" type="ORF">BDP27DRAFT_1216768</name>
</gene>
<dbReference type="PANTHER" id="PTHR24221">
    <property type="entry name" value="ATP-BINDING CASSETTE SUB-FAMILY B"/>
    <property type="match status" value="1"/>
</dbReference>
<dbReference type="GO" id="GO:0006879">
    <property type="term" value="P:intracellular iron ion homeostasis"/>
    <property type="evidence" value="ECO:0007669"/>
    <property type="project" value="TreeGrafter"/>
</dbReference>
<dbReference type="AlphaFoldDB" id="A0A9P5Q3H5"/>
<dbReference type="SUPFAM" id="SSF52540">
    <property type="entry name" value="P-loop containing nucleoside triphosphate hydrolases"/>
    <property type="match status" value="1"/>
</dbReference>
<dbReference type="Proteomes" id="UP000772434">
    <property type="component" value="Unassembled WGS sequence"/>
</dbReference>
<protein>
    <submittedName>
        <fullName evidence="3">P-loop containing nucleoside triphosphate hydrolase protein</fullName>
    </submittedName>
</protein>
<dbReference type="OrthoDB" id="6500128at2759"/>
<name>A0A9P5Q3H5_9AGAR</name>
<evidence type="ECO:0000313" key="4">
    <source>
        <dbReference type="Proteomes" id="UP000772434"/>
    </source>
</evidence>
<evidence type="ECO:0000256" key="2">
    <source>
        <dbReference type="ARBA" id="ARBA00022967"/>
    </source>
</evidence>
<dbReference type="Gene3D" id="3.40.50.300">
    <property type="entry name" value="P-loop containing nucleotide triphosphate hydrolases"/>
    <property type="match status" value="1"/>
</dbReference>
<evidence type="ECO:0000256" key="1">
    <source>
        <dbReference type="ARBA" id="ARBA00022448"/>
    </source>
</evidence>
<organism evidence="3 4">
    <name type="scientific">Rhodocollybia butyracea</name>
    <dbReference type="NCBI Taxonomy" id="206335"/>
    <lineage>
        <taxon>Eukaryota</taxon>
        <taxon>Fungi</taxon>
        <taxon>Dikarya</taxon>
        <taxon>Basidiomycota</taxon>
        <taxon>Agaricomycotina</taxon>
        <taxon>Agaricomycetes</taxon>
        <taxon>Agaricomycetidae</taxon>
        <taxon>Agaricales</taxon>
        <taxon>Marasmiineae</taxon>
        <taxon>Omphalotaceae</taxon>
        <taxon>Rhodocollybia</taxon>
    </lineage>
</organism>